<dbReference type="AlphaFoldDB" id="A0AAP0J892"/>
<keyword evidence="3" id="KW-1185">Reference proteome</keyword>
<evidence type="ECO:0000313" key="3">
    <source>
        <dbReference type="Proteomes" id="UP001420932"/>
    </source>
</evidence>
<dbReference type="EMBL" id="JBBNAF010000007">
    <property type="protein sequence ID" value="KAK9128116.1"/>
    <property type="molecule type" value="Genomic_DNA"/>
</dbReference>
<feature type="signal peptide" evidence="1">
    <location>
        <begin position="1"/>
        <end position="23"/>
    </location>
</feature>
<organism evidence="2 3">
    <name type="scientific">Stephania yunnanensis</name>
    <dbReference type="NCBI Taxonomy" id="152371"/>
    <lineage>
        <taxon>Eukaryota</taxon>
        <taxon>Viridiplantae</taxon>
        <taxon>Streptophyta</taxon>
        <taxon>Embryophyta</taxon>
        <taxon>Tracheophyta</taxon>
        <taxon>Spermatophyta</taxon>
        <taxon>Magnoliopsida</taxon>
        <taxon>Ranunculales</taxon>
        <taxon>Menispermaceae</taxon>
        <taxon>Menispermoideae</taxon>
        <taxon>Cissampelideae</taxon>
        <taxon>Stephania</taxon>
    </lineage>
</organism>
<comment type="caution">
    <text evidence="2">The sequence shown here is derived from an EMBL/GenBank/DDBJ whole genome shotgun (WGS) entry which is preliminary data.</text>
</comment>
<protein>
    <recommendedName>
        <fullName evidence="4">Secreted protein</fullName>
    </recommendedName>
</protein>
<keyword evidence="1" id="KW-0732">Signal</keyword>
<evidence type="ECO:0000256" key="1">
    <source>
        <dbReference type="SAM" id="SignalP"/>
    </source>
</evidence>
<reference evidence="2 3" key="1">
    <citation type="submission" date="2024-01" db="EMBL/GenBank/DDBJ databases">
        <title>Genome assemblies of Stephania.</title>
        <authorList>
            <person name="Yang L."/>
        </authorList>
    </citation>
    <scope>NUCLEOTIDE SEQUENCE [LARGE SCALE GENOMIC DNA]</scope>
    <source>
        <strain evidence="2">YNDBR</strain>
        <tissue evidence="2">Leaf</tissue>
    </source>
</reference>
<gene>
    <name evidence="2" type="ORF">Syun_016913</name>
</gene>
<name>A0AAP0J892_9MAGN</name>
<accession>A0AAP0J892</accession>
<dbReference type="Proteomes" id="UP001420932">
    <property type="component" value="Unassembled WGS sequence"/>
</dbReference>
<proteinExistence type="predicted"/>
<feature type="chain" id="PRO_5043005301" description="Secreted protein" evidence="1">
    <location>
        <begin position="24"/>
        <end position="100"/>
    </location>
</feature>
<sequence>MQSTPLIPLPLFILGLCGRGGGGGDLLLIGVDGLGDLRRHILLVMLSQDLGGGHGGEEADDPPGLLNHGRRRLLIGILQGPNEALDDDRVAFTEQVREGP</sequence>
<evidence type="ECO:0000313" key="2">
    <source>
        <dbReference type="EMBL" id="KAK9128116.1"/>
    </source>
</evidence>
<evidence type="ECO:0008006" key="4">
    <source>
        <dbReference type="Google" id="ProtNLM"/>
    </source>
</evidence>